<evidence type="ECO:0000313" key="2">
    <source>
        <dbReference type="EMBL" id="PZE16509.1"/>
    </source>
</evidence>
<accession>A0A2W1MWL4</accession>
<feature type="transmembrane region" description="Helical" evidence="1">
    <location>
        <begin position="6"/>
        <end position="25"/>
    </location>
</feature>
<dbReference type="EMBL" id="QKSB01000008">
    <property type="protein sequence ID" value="PZE16509.1"/>
    <property type="molecule type" value="Genomic_DNA"/>
</dbReference>
<proteinExistence type="predicted"/>
<evidence type="ECO:0000313" key="3">
    <source>
        <dbReference type="Proteomes" id="UP000249248"/>
    </source>
</evidence>
<reference evidence="2 3" key="1">
    <citation type="submission" date="2018-06" db="EMBL/GenBank/DDBJ databases">
        <title>The draft genome sequence of Crocinitomix sp. SM1701.</title>
        <authorList>
            <person name="Zhang X."/>
        </authorList>
    </citation>
    <scope>NUCLEOTIDE SEQUENCE [LARGE SCALE GENOMIC DNA]</scope>
    <source>
        <strain evidence="2 3">SM1701</strain>
    </source>
</reference>
<keyword evidence="1" id="KW-1133">Transmembrane helix</keyword>
<comment type="caution">
    <text evidence="2">The sequence shown here is derived from an EMBL/GenBank/DDBJ whole genome shotgun (WGS) entry which is preliminary data.</text>
</comment>
<dbReference type="Proteomes" id="UP000249248">
    <property type="component" value="Unassembled WGS sequence"/>
</dbReference>
<name>A0A2W1MWL4_9FLAO</name>
<keyword evidence="1" id="KW-0812">Transmembrane</keyword>
<gene>
    <name evidence="2" type="ORF">DNU06_12840</name>
</gene>
<evidence type="ECO:0000256" key="1">
    <source>
        <dbReference type="SAM" id="Phobius"/>
    </source>
</evidence>
<dbReference type="AlphaFoldDB" id="A0A2W1MWL4"/>
<keyword evidence="1" id="KW-0472">Membrane</keyword>
<keyword evidence="3" id="KW-1185">Reference proteome</keyword>
<sequence length="40" mass="4350">MMIQTIIVYSLFALALTYLGVRFFGKKKAKKSCGGDSCGC</sequence>
<protein>
    <submittedName>
        <fullName evidence="2">FeoB-associated Cys-rich membrane protein</fullName>
    </submittedName>
</protein>
<organism evidence="2 3">
    <name type="scientific">Putridiphycobacter roseus</name>
    <dbReference type="NCBI Taxonomy" id="2219161"/>
    <lineage>
        <taxon>Bacteria</taxon>
        <taxon>Pseudomonadati</taxon>
        <taxon>Bacteroidota</taxon>
        <taxon>Flavobacteriia</taxon>
        <taxon>Flavobacteriales</taxon>
        <taxon>Crocinitomicaceae</taxon>
        <taxon>Putridiphycobacter</taxon>
    </lineage>
</organism>
<dbReference type="Pfam" id="PF12669">
    <property type="entry name" value="FeoB_associated"/>
    <property type="match status" value="1"/>
</dbReference>